<dbReference type="STRING" id="685588.A0A067T6R8"/>
<accession>A0A067T6R8</accession>
<dbReference type="GO" id="GO:0005737">
    <property type="term" value="C:cytoplasm"/>
    <property type="evidence" value="ECO:0007669"/>
    <property type="project" value="TreeGrafter"/>
</dbReference>
<evidence type="ECO:0000313" key="3">
    <source>
        <dbReference type="Proteomes" id="UP000027222"/>
    </source>
</evidence>
<dbReference type="InterPro" id="IPR036412">
    <property type="entry name" value="HAD-like_sf"/>
</dbReference>
<keyword evidence="3" id="KW-1185">Reference proteome</keyword>
<keyword evidence="1" id="KW-0732">Signal</keyword>
<dbReference type="InterPro" id="IPR027706">
    <property type="entry name" value="PGP_Pase"/>
</dbReference>
<name>A0A067T6R8_GALM3</name>
<reference evidence="3" key="1">
    <citation type="journal article" date="2014" name="Proc. Natl. Acad. Sci. U.S.A.">
        <title>Extensive sampling of basidiomycete genomes demonstrates inadequacy of the white-rot/brown-rot paradigm for wood decay fungi.</title>
        <authorList>
            <person name="Riley R."/>
            <person name="Salamov A.A."/>
            <person name="Brown D.W."/>
            <person name="Nagy L.G."/>
            <person name="Floudas D."/>
            <person name="Held B.W."/>
            <person name="Levasseur A."/>
            <person name="Lombard V."/>
            <person name="Morin E."/>
            <person name="Otillar R."/>
            <person name="Lindquist E.A."/>
            <person name="Sun H."/>
            <person name="LaButti K.M."/>
            <person name="Schmutz J."/>
            <person name="Jabbour D."/>
            <person name="Luo H."/>
            <person name="Baker S.E."/>
            <person name="Pisabarro A.G."/>
            <person name="Walton J.D."/>
            <person name="Blanchette R.A."/>
            <person name="Henrissat B."/>
            <person name="Martin F."/>
            <person name="Cullen D."/>
            <person name="Hibbett D.S."/>
            <person name="Grigoriev I.V."/>
        </authorList>
    </citation>
    <scope>NUCLEOTIDE SEQUENCE [LARGE SCALE GENOMIC DNA]</scope>
    <source>
        <strain evidence="3">CBS 339.88</strain>
    </source>
</reference>
<dbReference type="EMBL" id="KL142380">
    <property type="protein sequence ID" value="KDR75609.1"/>
    <property type="molecule type" value="Genomic_DNA"/>
</dbReference>
<feature type="signal peptide" evidence="1">
    <location>
        <begin position="1"/>
        <end position="23"/>
    </location>
</feature>
<evidence type="ECO:0000313" key="2">
    <source>
        <dbReference type="EMBL" id="KDR75609.1"/>
    </source>
</evidence>
<dbReference type="InterPro" id="IPR023214">
    <property type="entry name" value="HAD_sf"/>
</dbReference>
<dbReference type="GO" id="GO:0008962">
    <property type="term" value="F:phosphatidylglycerophosphatase activity"/>
    <property type="evidence" value="ECO:0007669"/>
    <property type="project" value="InterPro"/>
</dbReference>
<sequence length="274" mass="30162">MPLNVPGILVPFQLLLYPRLVIPALVVNDIRQVDFLALKRAGYRGAVFDKDNCLTLPHRDTLVPELQESWKSCRETFGEGNVLIVSNSAGTYLDAGGIQSESVAYHLGVPVLSHKSLKPAYSCITAIRTYFSSLRFPIHDHQLIVVGDRVFTDIVLGNRMRMQANRHQTLPGVPLSSNADKTASIMEEEANGGTANTPNAAGGPLSILTTGVWQKESMTMRWLELRLVHAVERFSKPLVGEPMDVSSFVNEVVKPVSPPKRGVLGYLVSRFTRA</sequence>
<dbReference type="HOGENOM" id="CLU_056221_1_0_1"/>
<dbReference type="PANTHER" id="PTHR19288:SF25">
    <property type="entry name" value="PHOSPHATIDYLGLYCEROPHOSPHATASE GEP4, MITOCHONDRIAL"/>
    <property type="match status" value="1"/>
</dbReference>
<protein>
    <submittedName>
        <fullName evidence="2">Uncharacterized protein</fullName>
    </submittedName>
</protein>
<proteinExistence type="predicted"/>
<gene>
    <name evidence="2" type="ORF">GALMADRAFT_97324</name>
</gene>
<evidence type="ECO:0000256" key="1">
    <source>
        <dbReference type="SAM" id="SignalP"/>
    </source>
</evidence>
<dbReference type="SUPFAM" id="SSF56784">
    <property type="entry name" value="HAD-like"/>
    <property type="match status" value="1"/>
</dbReference>
<dbReference type="OrthoDB" id="198652at2759"/>
<dbReference type="AlphaFoldDB" id="A0A067T6R8"/>
<feature type="chain" id="PRO_5001649242" evidence="1">
    <location>
        <begin position="24"/>
        <end position="274"/>
    </location>
</feature>
<dbReference type="Gene3D" id="3.40.50.1000">
    <property type="entry name" value="HAD superfamily/HAD-like"/>
    <property type="match status" value="1"/>
</dbReference>
<dbReference type="Pfam" id="PF09419">
    <property type="entry name" value="PGP_phosphatase"/>
    <property type="match status" value="1"/>
</dbReference>
<dbReference type="PANTHER" id="PTHR19288">
    <property type="entry name" value="4-NITROPHENYLPHOSPHATASE-RELATED"/>
    <property type="match status" value="1"/>
</dbReference>
<organism evidence="2 3">
    <name type="scientific">Galerina marginata (strain CBS 339.88)</name>
    <dbReference type="NCBI Taxonomy" id="685588"/>
    <lineage>
        <taxon>Eukaryota</taxon>
        <taxon>Fungi</taxon>
        <taxon>Dikarya</taxon>
        <taxon>Basidiomycota</taxon>
        <taxon>Agaricomycotina</taxon>
        <taxon>Agaricomycetes</taxon>
        <taxon>Agaricomycetidae</taxon>
        <taxon>Agaricales</taxon>
        <taxon>Agaricineae</taxon>
        <taxon>Strophariaceae</taxon>
        <taxon>Galerina</taxon>
    </lineage>
</organism>
<dbReference type="Proteomes" id="UP000027222">
    <property type="component" value="Unassembled WGS sequence"/>
</dbReference>